<accession>A0ABT3G764</accession>
<dbReference type="EMBL" id="JAPDDR010000010">
    <property type="protein sequence ID" value="MCW1915693.1"/>
    <property type="molecule type" value="Genomic_DNA"/>
</dbReference>
<proteinExistence type="predicted"/>
<comment type="caution">
    <text evidence="1">The sequence shown here is derived from an EMBL/GenBank/DDBJ whole genome shotgun (WGS) entry which is preliminary data.</text>
</comment>
<dbReference type="Proteomes" id="UP001165653">
    <property type="component" value="Unassembled WGS sequence"/>
</dbReference>
<reference evidence="1" key="1">
    <citation type="submission" date="2022-10" db="EMBL/GenBank/DDBJ databases">
        <title>Luteolibacter sp. GHJ8, whole genome shotgun sequencing project.</title>
        <authorList>
            <person name="Zhao G."/>
            <person name="Shen L."/>
        </authorList>
    </citation>
    <scope>NUCLEOTIDE SEQUENCE</scope>
    <source>
        <strain evidence="1">GHJ8</strain>
    </source>
</reference>
<dbReference type="Gene3D" id="3.10.450.50">
    <property type="match status" value="1"/>
</dbReference>
<organism evidence="1 2">
    <name type="scientific">Luteolibacter rhizosphaerae</name>
    <dbReference type="NCBI Taxonomy" id="2989719"/>
    <lineage>
        <taxon>Bacteria</taxon>
        <taxon>Pseudomonadati</taxon>
        <taxon>Verrucomicrobiota</taxon>
        <taxon>Verrucomicrobiia</taxon>
        <taxon>Verrucomicrobiales</taxon>
        <taxon>Verrucomicrobiaceae</taxon>
        <taxon>Luteolibacter</taxon>
    </lineage>
</organism>
<keyword evidence="2" id="KW-1185">Reference proteome</keyword>
<dbReference type="InterPro" id="IPR032710">
    <property type="entry name" value="NTF2-like_dom_sf"/>
</dbReference>
<sequence length="166" mass="18606">MRRLLVPIVVLLVLLGAFGWWWTRPERVIARRVSGLFEAVNVPADSGNITRSTRGSALEPFLADTITFEGPKGPTDEVEGPQRREDIVTMYTALSKFCKSATIQDIVVESVEVTGDEALVKATVDAVIELQNEERPVDGIQHLDMTWLKQEGSWRLSRAKWNETGR</sequence>
<dbReference type="SUPFAM" id="SSF54427">
    <property type="entry name" value="NTF2-like"/>
    <property type="match status" value="1"/>
</dbReference>
<evidence type="ECO:0008006" key="3">
    <source>
        <dbReference type="Google" id="ProtNLM"/>
    </source>
</evidence>
<name>A0ABT3G764_9BACT</name>
<gene>
    <name evidence="1" type="ORF">OJ996_19055</name>
</gene>
<protein>
    <recommendedName>
        <fullName evidence="3">SnoaL-like domain-containing protein</fullName>
    </recommendedName>
</protein>
<evidence type="ECO:0000313" key="2">
    <source>
        <dbReference type="Proteomes" id="UP001165653"/>
    </source>
</evidence>
<dbReference type="RefSeq" id="WP_264515249.1">
    <property type="nucleotide sequence ID" value="NZ_JAPDDR010000010.1"/>
</dbReference>
<evidence type="ECO:0000313" key="1">
    <source>
        <dbReference type="EMBL" id="MCW1915693.1"/>
    </source>
</evidence>